<dbReference type="PANTHER" id="PTHR24248:SF125">
    <property type="entry name" value="DOPAMINE D2-LIKE RECEPTOR"/>
    <property type="match status" value="1"/>
</dbReference>
<dbReference type="PRINTS" id="PR00237">
    <property type="entry name" value="GPCRRHODOPSN"/>
</dbReference>
<gene>
    <name evidence="14" type="ORF">B4U80_07712</name>
</gene>
<keyword evidence="4 12" id="KW-0812">Transmembrane</keyword>
<dbReference type="GO" id="GO:0045202">
    <property type="term" value="C:synapse"/>
    <property type="evidence" value="ECO:0007669"/>
    <property type="project" value="GOC"/>
</dbReference>
<evidence type="ECO:0000313" key="14">
    <source>
        <dbReference type="EMBL" id="RWS25944.1"/>
    </source>
</evidence>
<dbReference type="Proteomes" id="UP000288716">
    <property type="component" value="Unassembled WGS sequence"/>
</dbReference>
<organism evidence="14 15">
    <name type="scientific">Leptotrombidium deliense</name>
    <dbReference type="NCBI Taxonomy" id="299467"/>
    <lineage>
        <taxon>Eukaryota</taxon>
        <taxon>Metazoa</taxon>
        <taxon>Ecdysozoa</taxon>
        <taxon>Arthropoda</taxon>
        <taxon>Chelicerata</taxon>
        <taxon>Arachnida</taxon>
        <taxon>Acari</taxon>
        <taxon>Acariformes</taxon>
        <taxon>Trombidiformes</taxon>
        <taxon>Prostigmata</taxon>
        <taxon>Anystina</taxon>
        <taxon>Parasitengona</taxon>
        <taxon>Trombiculoidea</taxon>
        <taxon>Trombiculidae</taxon>
        <taxon>Leptotrombidium</taxon>
    </lineage>
</organism>
<dbReference type="OrthoDB" id="6508704at2759"/>
<dbReference type="GO" id="GO:0001591">
    <property type="term" value="F:dopamine neurotransmitter receptor activity, coupled via Gi/Go"/>
    <property type="evidence" value="ECO:0007669"/>
    <property type="project" value="TreeGrafter"/>
</dbReference>
<evidence type="ECO:0000256" key="10">
    <source>
        <dbReference type="ARBA" id="ARBA00023224"/>
    </source>
</evidence>
<dbReference type="PANTHER" id="PTHR24248">
    <property type="entry name" value="ADRENERGIC RECEPTOR-RELATED G-PROTEIN COUPLED RECEPTOR"/>
    <property type="match status" value="1"/>
</dbReference>
<protein>
    <submittedName>
        <fullName evidence="14">Dopamine receptor-like protein</fullName>
    </submittedName>
</protein>
<evidence type="ECO:0000256" key="7">
    <source>
        <dbReference type="ARBA" id="ARBA00023136"/>
    </source>
</evidence>
<reference evidence="14 15" key="1">
    <citation type="journal article" date="2018" name="Gigascience">
        <title>Genomes of trombidid mites reveal novel predicted allergens and laterally-transferred genes associated with secondary metabolism.</title>
        <authorList>
            <person name="Dong X."/>
            <person name="Chaisiri K."/>
            <person name="Xia D."/>
            <person name="Armstrong S.D."/>
            <person name="Fang Y."/>
            <person name="Donnelly M.J."/>
            <person name="Kadowaki T."/>
            <person name="McGarry J.W."/>
            <person name="Darby A.C."/>
            <person name="Makepeace B.L."/>
        </authorList>
    </citation>
    <scope>NUCLEOTIDE SEQUENCE [LARGE SCALE GENOMIC DNA]</scope>
    <source>
        <strain evidence="14">UoL-UT</strain>
    </source>
</reference>
<evidence type="ECO:0000256" key="4">
    <source>
        <dbReference type="ARBA" id="ARBA00022692"/>
    </source>
</evidence>
<name>A0A443SEJ5_9ACAR</name>
<comment type="similarity">
    <text evidence="2">Belongs to the G-protein coupled receptor 1 family.</text>
</comment>
<evidence type="ECO:0000256" key="3">
    <source>
        <dbReference type="ARBA" id="ARBA00022475"/>
    </source>
</evidence>
<feature type="transmembrane region" description="Helical" evidence="12">
    <location>
        <begin position="186"/>
        <end position="210"/>
    </location>
</feature>
<dbReference type="SUPFAM" id="SSF81321">
    <property type="entry name" value="Family A G protein-coupled receptor-like"/>
    <property type="match status" value="1"/>
</dbReference>
<evidence type="ECO:0000256" key="6">
    <source>
        <dbReference type="ARBA" id="ARBA00023040"/>
    </source>
</evidence>
<evidence type="ECO:0000256" key="11">
    <source>
        <dbReference type="SAM" id="MobiDB-lite"/>
    </source>
</evidence>
<sequence length="239" mass="26935">MRGSIVNVTLAFWSSNENSIAIGSQNSRIDVSYGSKAEKEGSQASSGHSFWSHSSNEFPERSKSDAVFQRFVKDLLKSNLNEEQDFILENDTLLEANDFNTNTSQLTDNLVENATYVFNETVRCFMQNETSICTNDTFAPTEPIKAEKVYWALFLVLLPFLAVFGNILVILSVYKERSLQNVTNYFIVNLAVADLLVASVVMPFAVYYLVSISKLQTQTYFLPRCPLLLPIATNFRTSK</sequence>
<dbReference type="Pfam" id="PF00001">
    <property type="entry name" value="7tm_1"/>
    <property type="match status" value="1"/>
</dbReference>
<dbReference type="GO" id="GO:0005886">
    <property type="term" value="C:plasma membrane"/>
    <property type="evidence" value="ECO:0007669"/>
    <property type="project" value="UniProtKB-SubCell"/>
</dbReference>
<evidence type="ECO:0000256" key="9">
    <source>
        <dbReference type="ARBA" id="ARBA00023170"/>
    </source>
</evidence>
<accession>A0A443SEJ5</accession>
<evidence type="ECO:0000256" key="8">
    <source>
        <dbReference type="ARBA" id="ARBA00023157"/>
    </source>
</evidence>
<keyword evidence="10" id="KW-0807">Transducer</keyword>
<evidence type="ECO:0000256" key="5">
    <source>
        <dbReference type="ARBA" id="ARBA00022989"/>
    </source>
</evidence>
<evidence type="ECO:0000256" key="1">
    <source>
        <dbReference type="ARBA" id="ARBA00004651"/>
    </source>
</evidence>
<dbReference type="STRING" id="299467.A0A443SEJ5"/>
<evidence type="ECO:0000256" key="2">
    <source>
        <dbReference type="ARBA" id="ARBA00010663"/>
    </source>
</evidence>
<keyword evidence="9 14" id="KW-0675">Receptor</keyword>
<keyword evidence="7 12" id="KW-0472">Membrane</keyword>
<dbReference type="InterPro" id="IPR000276">
    <property type="entry name" value="GPCR_Rhodpsn"/>
</dbReference>
<comment type="caution">
    <text evidence="14">The sequence shown here is derived from an EMBL/GenBank/DDBJ whole genome shotgun (WGS) entry which is preliminary data.</text>
</comment>
<feature type="compositionally biased region" description="Low complexity" evidence="11">
    <location>
        <begin position="42"/>
        <end position="55"/>
    </location>
</feature>
<dbReference type="GO" id="GO:0004930">
    <property type="term" value="F:G protein-coupled receptor activity"/>
    <property type="evidence" value="ECO:0007669"/>
    <property type="project" value="UniProtKB-KW"/>
</dbReference>
<feature type="domain" description="G-protein coupled receptors family 1 profile" evidence="13">
    <location>
        <begin position="165"/>
        <end position="239"/>
    </location>
</feature>
<evidence type="ECO:0000259" key="13">
    <source>
        <dbReference type="PROSITE" id="PS50262"/>
    </source>
</evidence>
<feature type="transmembrane region" description="Helical" evidence="12">
    <location>
        <begin position="149"/>
        <end position="174"/>
    </location>
</feature>
<dbReference type="VEuPathDB" id="VectorBase:LDEU006096"/>
<dbReference type="AlphaFoldDB" id="A0A443SEJ5"/>
<comment type="subcellular location">
    <subcellularLocation>
        <location evidence="1">Cell membrane</location>
        <topology evidence="1">Multi-pass membrane protein</topology>
    </subcellularLocation>
</comment>
<keyword evidence="3" id="KW-1003">Cell membrane</keyword>
<dbReference type="PROSITE" id="PS50262">
    <property type="entry name" value="G_PROTEIN_RECEP_F1_2"/>
    <property type="match status" value="1"/>
</dbReference>
<evidence type="ECO:0000313" key="15">
    <source>
        <dbReference type="Proteomes" id="UP000288716"/>
    </source>
</evidence>
<keyword evidence="8" id="KW-1015">Disulfide bond</keyword>
<keyword evidence="15" id="KW-1185">Reference proteome</keyword>
<dbReference type="InterPro" id="IPR017452">
    <property type="entry name" value="GPCR_Rhodpsn_7TM"/>
</dbReference>
<keyword evidence="6" id="KW-0297">G-protein coupled receptor</keyword>
<feature type="region of interest" description="Disordered" evidence="11">
    <location>
        <begin position="39"/>
        <end position="58"/>
    </location>
</feature>
<dbReference type="EMBL" id="NCKV01003218">
    <property type="protein sequence ID" value="RWS25944.1"/>
    <property type="molecule type" value="Genomic_DNA"/>
</dbReference>
<dbReference type="Gene3D" id="1.20.1070.10">
    <property type="entry name" value="Rhodopsin 7-helix transmembrane proteins"/>
    <property type="match status" value="1"/>
</dbReference>
<proteinExistence type="inferred from homology"/>
<evidence type="ECO:0000256" key="12">
    <source>
        <dbReference type="SAM" id="Phobius"/>
    </source>
</evidence>
<keyword evidence="5 12" id="KW-1133">Transmembrane helix</keyword>